<dbReference type="Gene3D" id="1.25.40.10">
    <property type="entry name" value="Tetratricopeptide repeat domain"/>
    <property type="match status" value="2"/>
</dbReference>
<dbReference type="SMART" id="SM00220">
    <property type="entry name" value="S_TKc"/>
    <property type="match status" value="1"/>
</dbReference>
<dbReference type="PROSITE" id="PS50011">
    <property type="entry name" value="PROTEIN_KINASE_DOM"/>
    <property type="match status" value="1"/>
</dbReference>
<evidence type="ECO:0000259" key="3">
    <source>
        <dbReference type="PROSITE" id="PS50011"/>
    </source>
</evidence>
<dbReference type="PANTHER" id="PTHR46082">
    <property type="entry name" value="ATP/GTP-BINDING PROTEIN-RELATED"/>
    <property type="match status" value="1"/>
</dbReference>
<dbReference type="InterPro" id="IPR000719">
    <property type="entry name" value="Prot_kinase_dom"/>
</dbReference>
<dbReference type="EMBL" id="JBHSFK010000009">
    <property type="protein sequence ID" value="MFC4501024.1"/>
    <property type="molecule type" value="Genomic_DNA"/>
</dbReference>
<dbReference type="PROSITE" id="PS00107">
    <property type="entry name" value="PROTEIN_KINASE_ATP"/>
    <property type="match status" value="1"/>
</dbReference>
<dbReference type="InterPro" id="IPR011009">
    <property type="entry name" value="Kinase-like_dom_sf"/>
</dbReference>
<dbReference type="SUPFAM" id="SSF56112">
    <property type="entry name" value="Protein kinase-like (PK-like)"/>
    <property type="match status" value="1"/>
</dbReference>
<keyword evidence="1" id="KW-0067">ATP-binding</keyword>
<comment type="caution">
    <text evidence="4">The sequence shown here is derived from an EMBL/GenBank/DDBJ whole genome shotgun (WGS) entry which is preliminary data.</text>
</comment>
<dbReference type="Pfam" id="PF13374">
    <property type="entry name" value="TPR_10"/>
    <property type="match status" value="1"/>
</dbReference>
<dbReference type="Gene3D" id="3.30.200.20">
    <property type="entry name" value="Phosphorylase Kinase, domain 1"/>
    <property type="match status" value="1"/>
</dbReference>
<organism evidence="4 5">
    <name type="scientific">Streptomyces vulcanius</name>
    <dbReference type="NCBI Taxonomy" id="1441876"/>
    <lineage>
        <taxon>Bacteria</taxon>
        <taxon>Bacillati</taxon>
        <taxon>Actinomycetota</taxon>
        <taxon>Actinomycetes</taxon>
        <taxon>Kitasatosporales</taxon>
        <taxon>Streptomycetaceae</taxon>
        <taxon>Streptomyces</taxon>
    </lineage>
</organism>
<dbReference type="CDD" id="cd14014">
    <property type="entry name" value="STKc_PknB_like"/>
    <property type="match status" value="1"/>
</dbReference>
<reference evidence="5" key="1">
    <citation type="journal article" date="2019" name="Int. J. Syst. Evol. Microbiol.">
        <title>The Global Catalogue of Microorganisms (GCM) 10K type strain sequencing project: providing services to taxonomists for standard genome sequencing and annotation.</title>
        <authorList>
            <consortium name="The Broad Institute Genomics Platform"/>
            <consortium name="The Broad Institute Genome Sequencing Center for Infectious Disease"/>
            <person name="Wu L."/>
            <person name="Ma J."/>
        </authorList>
    </citation>
    <scope>NUCLEOTIDE SEQUENCE [LARGE SCALE GENOMIC DNA]</scope>
    <source>
        <strain evidence="5">CGMCC 4.7177</strain>
    </source>
</reference>
<feature type="domain" description="Protein kinase" evidence="3">
    <location>
        <begin position="11"/>
        <end position="291"/>
    </location>
</feature>
<evidence type="ECO:0000256" key="1">
    <source>
        <dbReference type="PROSITE-ProRule" id="PRU10141"/>
    </source>
</evidence>
<dbReference type="PANTHER" id="PTHR46082:SF6">
    <property type="entry name" value="AAA+ ATPASE DOMAIN-CONTAINING PROTEIN-RELATED"/>
    <property type="match status" value="1"/>
</dbReference>
<dbReference type="Gene3D" id="1.10.510.10">
    <property type="entry name" value="Transferase(Phosphotransferase) domain 1"/>
    <property type="match status" value="1"/>
</dbReference>
<dbReference type="InterPro" id="IPR053137">
    <property type="entry name" value="NLR-like"/>
</dbReference>
<dbReference type="Pfam" id="PF13424">
    <property type="entry name" value="TPR_12"/>
    <property type="match status" value="4"/>
</dbReference>
<proteinExistence type="predicted"/>
<evidence type="ECO:0000256" key="2">
    <source>
        <dbReference type="SAM" id="MobiDB-lite"/>
    </source>
</evidence>
<evidence type="ECO:0000313" key="5">
    <source>
        <dbReference type="Proteomes" id="UP001595839"/>
    </source>
</evidence>
<dbReference type="InterPro" id="IPR017441">
    <property type="entry name" value="Protein_kinase_ATP_BS"/>
</dbReference>
<feature type="region of interest" description="Disordered" evidence="2">
    <location>
        <begin position="294"/>
        <end position="317"/>
    </location>
</feature>
<protein>
    <submittedName>
        <fullName evidence="4">Tetratricopeptide repeat protein</fullName>
    </submittedName>
</protein>
<accession>A0ABV9AP76</accession>
<dbReference type="RefSeq" id="WP_381172449.1">
    <property type="nucleotide sequence ID" value="NZ_JBHSFK010000009.1"/>
</dbReference>
<name>A0ABV9AP76_9ACTN</name>
<keyword evidence="5" id="KW-1185">Reference proteome</keyword>
<dbReference type="Proteomes" id="UP001595839">
    <property type="component" value="Unassembled WGS sequence"/>
</dbReference>
<keyword evidence="1" id="KW-0547">Nucleotide-binding</keyword>
<sequence length="762" mass="83042">MADSRLLQDRYRLLELIGRGGMGEVWRSRDESLGRLVAVKCLKPLGPHHDPAFARVLRERFRREARVAAALQHRGITVVHDFGESDGVLFLVMELLDGLNLCQLLDDNERRPLPVPDVVEIADQVAAALAYTHRQGIVHRDLKPANIVRLADGTVKICDFGIARLGHDIGFTSRLTGTGIAMGTPHYMSPEQIGGDEVDQRSDLYSLGCVLYELATGAPPFDLDDPWAILIGHRDTPPRPAREHRADLPDYLDRIILDLLAKTPGGRPYDARELGRRITEGRTTPAALPALVTTRPESAERLPSWTSGMTAGPEVPPAAPARLPSWTRGMTTGHKAIGATGTTGTGLPTAALDAGAALTGEWIPRPALGAAPTAPVPDAPSARTLIALAARHNAGLSLGRLGRWTEAGEAHRAVAAERSHLLGPDHPDTLASRYEVAHTLSRTGRAADALREYQDVAVARTRTLGADHPDTLAARQETAYVLGRLGRHFDAHQIYTAVLAARERTAGADHPDTLRCRHNLAFNLSRLGRLEESYRMAREVADARSRTLGPDHPDTLLTRYEVAYALGQLGRWPEALETYREVAGARARALGPDHPDTLAARYETGISLGRLGRSAEALQHYRALVDDRTRVSGPTDPETLRARHGLGVNLGRLGRWEEALAESRDVCALREQVLGPDHPDTLVSRREVAVGLGWLARWADALTEYRRVATARERLLGPDHPDTLTARGDEAHCLERLGRTADATALRRSLAALRERRAADGG</sequence>
<dbReference type="InterPro" id="IPR011990">
    <property type="entry name" value="TPR-like_helical_dom_sf"/>
</dbReference>
<feature type="binding site" evidence="1">
    <location>
        <position position="40"/>
    </location>
    <ligand>
        <name>ATP</name>
        <dbReference type="ChEBI" id="CHEBI:30616"/>
    </ligand>
</feature>
<gene>
    <name evidence="4" type="ORF">ACFPIH_16045</name>
</gene>
<dbReference type="Pfam" id="PF00069">
    <property type="entry name" value="Pkinase"/>
    <property type="match status" value="1"/>
</dbReference>
<dbReference type="SUPFAM" id="SSF48452">
    <property type="entry name" value="TPR-like"/>
    <property type="match status" value="3"/>
</dbReference>
<evidence type="ECO:0000313" key="4">
    <source>
        <dbReference type="EMBL" id="MFC4501024.1"/>
    </source>
</evidence>